<protein>
    <submittedName>
        <fullName evidence="2">Uncharacterized protein</fullName>
    </submittedName>
</protein>
<proteinExistence type="predicted"/>
<sequence>MSLFLRENKPVSKREPSHENNSVPLTSTTAEITLQAETEVLTEPTPNSSEKTRLSVDEDRDDLNAESAEREDLLGKQDVAAVRKDLTTEITLKSALIIRRYRTCYPELLEITGVQTPAFKPAMPVDGVKETISKLEDGRPKCGGESLSDDDEFA</sequence>
<gene>
    <name evidence="2" type="ORF">ElyMa_007051500</name>
</gene>
<feature type="compositionally biased region" description="Polar residues" evidence="1">
    <location>
        <begin position="19"/>
        <end position="36"/>
    </location>
</feature>
<organism evidence="2 3">
    <name type="scientific">Elysia marginata</name>
    <dbReference type="NCBI Taxonomy" id="1093978"/>
    <lineage>
        <taxon>Eukaryota</taxon>
        <taxon>Metazoa</taxon>
        <taxon>Spiralia</taxon>
        <taxon>Lophotrochozoa</taxon>
        <taxon>Mollusca</taxon>
        <taxon>Gastropoda</taxon>
        <taxon>Heterobranchia</taxon>
        <taxon>Euthyneura</taxon>
        <taxon>Panpulmonata</taxon>
        <taxon>Sacoglossa</taxon>
        <taxon>Placobranchoidea</taxon>
        <taxon>Plakobranchidae</taxon>
        <taxon>Elysia</taxon>
    </lineage>
</organism>
<feature type="region of interest" description="Disordered" evidence="1">
    <location>
        <begin position="1"/>
        <end position="70"/>
    </location>
</feature>
<accession>A0AAV4JWA6</accession>
<feature type="region of interest" description="Disordered" evidence="1">
    <location>
        <begin position="134"/>
        <end position="154"/>
    </location>
</feature>
<evidence type="ECO:0000256" key="1">
    <source>
        <dbReference type="SAM" id="MobiDB-lite"/>
    </source>
</evidence>
<dbReference type="AlphaFoldDB" id="A0AAV4JWA6"/>
<comment type="caution">
    <text evidence="2">The sequence shown here is derived from an EMBL/GenBank/DDBJ whole genome shotgun (WGS) entry which is preliminary data.</text>
</comment>
<name>A0AAV4JWA6_9GAST</name>
<evidence type="ECO:0000313" key="3">
    <source>
        <dbReference type="Proteomes" id="UP000762676"/>
    </source>
</evidence>
<dbReference type="EMBL" id="BMAT01014107">
    <property type="protein sequence ID" value="GFS26349.1"/>
    <property type="molecule type" value="Genomic_DNA"/>
</dbReference>
<dbReference type="Proteomes" id="UP000762676">
    <property type="component" value="Unassembled WGS sequence"/>
</dbReference>
<feature type="compositionally biased region" description="Basic and acidic residues" evidence="1">
    <location>
        <begin position="1"/>
        <end position="18"/>
    </location>
</feature>
<keyword evidence="3" id="KW-1185">Reference proteome</keyword>
<evidence type="ECO:0000313" key="2">
    <source>
        <dbReference type="EMBL" id="GFS26349.1"/>
    </source>
</evidence>
<reference evidence="2 3" key="1">
    <citation type="journal article" date="2021" name="Elife">
        <title>Chloroplast acquisition without the gene transfer in kleptoplastic sea slugs, Plakobranchus ocellatus.</title>
        <authorList>
            <person name="Maeda T."/>
            <person name="Takahashi S."/>
            <person name="Yoshida T."/>
            <person name="Shimamura S."/>
            <person name="Takaki Y."/>
            <person name="Nagai Y."/>
            <person name="Toyoda A."/>
            <person name="Suzuki Y."/>
            <person name="Arimoto A."/>
            <person name="Ishii H."/>
            <person name="Satoh N."/>
            <person name="Nishiyama T."/>
            <person name="Hasebe M."/>
            <person name="Maruyama T."/>
            <person name="Minagawa J."/>
            <person name="Obokata J."/>
            <person name="Shigenobu S."/>
        </authorList>
    </citation>
    <scope>NUCLEOTIDE SEQUENCE [LARGE SCALE GENOMIC DNA]</scope>
</reference>